<feature type="domain" description="Peptidase S53" evidence="10">
    <location>
        <begin position="223"/>
        <end position="658"/>
    </location>
</feature>
<protein>
    <submittedName>
        <fullName evidence="11">Related to tripeptidyl-peptidase I</fullName>
    </submittedName>
</protein>
<name>A0A1L7X1N1_9HELO</name>
<evidence type="ECO:0000313" key="12">
    <source>
        <dbReference type="Proteomes" id="UP000184330"/>
    </source>
</evidence>
<evidence type="ECO:0000256" key="2">
    <source>
        <dbReference type="ARBA" id="ARBA00022670"/>
    </source>
</evidence>
<dbReference type="Gene3D" id="3.40.50.200">
    <property type="entry name" value="Peptidase S8/S53 domain"/>
    <property type="match status" value="1"/>
</dbReference>
<feature type="active site" description="Charge relay system" evidence="8">
    <location>
        <position position="307"/>
    </location>
</feature>
<proteinExistence type="predicted"/>
<dbReference type="OrthoDB" id="409122at2759"/>
<keyword evidence="7" id="KW-0865">Zymogen</keyword>
<dbReference type="CDD" id="cd11377">
    <property type="entry name" value="Pro-peptidase_S53"/>
    <property type="match status" value="1"/>
</dbReference>
<dbReference type="EMBL" id="FJOG01000013">
    <property type="protein sequence ID" value="CZR58938.1"/>
    <property type="molecule type" value="Genomic_DNA"/>
</dbReference>
<evidence type="ECO:0000256" key="5">
    <source>
        <dbReference type="ARBA" id="ARBA00022825"/>
    </source>
</evidence>
<reference evidence="11 12" key="1">
    <citation type="submission" date="2016-03" db="EMBL/GenBank/DDBJ databases">
        <authorList>
            <person name="Ploux O."/>
        </authorList>
    </citation>
    <scope>NUCLEOTIDE SEQUENCE [LARGE SCALE GENOMIC DNA]</scope>
    <source>
        <strain evidence="11 12">UAMH 11012</strain>
    </source>
</reference>
<organism evidence="11 12">
    <name type="scientific">Phialocephala subalpina</name>
    <dbReference type="NCBI Taxonomy" id="576137"/>
    <lineage>
        <taxon>Eukaryota</taxon>
        <taxon>Fungi</taxon>
        <taxon>Dikarya</taxon>
        <taxon>Ascomycota</taxon>
        <taxon>Pezizomycotina</taxon>
        <taxon>Leotiomycetes</taxon>
        <taxon>Helotiales</taxon>
        <taxon>Mollisiaceae</taxon>
        <taxon>Phialocephala</taxon>
        <taxon>Phialocephala fortinii species complex</taxon>
    </lineage>
</organism>
<dbReference type="Proteomes" id="UP000184330">
    <property type="component" value="Unassembled WGS sequence"/>
</dbReference>
<evidence type="ECO:0000256" key="9">
    <source>
        <dbReference type="SAM" id="SignalP"/>
    </source>
</evidence>
<feature type="active site" description="Charge relay system" evidence="8">
    <location>
        <position position="303"/>
    </location>
</feature>
<dbReference type="AlphaFoldDB" id="A0A1L7X1N1"/>
<dbReference type="CDD" id="cd04056">
    <property type="entry name" value="Peptidases_S53"/>
    <property type="match status" value="1"/>
</dbReference>
<dbReference type="InterPro" id="IPR050819">
    <property type="entry name" value="Tripeptidyl-peptidase_I"/>
</dbReference>
<feature type="chain" id="PRO_5013086491" evidence="9">
    <location>
        <begin position="21"/>
        <end position="659"/>
    </location>
</feature>
<feature type="active site" description="Charge relay system" evidence="8">
    <location>
        <position position="576"/>
    </location>
</feature>
<dbReference type="PROSITE" id="PS51695">
    <property type="entry name" value="SEDOLISIN"/>
    <property type="match status" value="1"/>
</dbReference>
<dbReference type="InterPro" id="IPR030400">
    <property type="entry name" value="Sedolisin_dom"/>
</dbReference>
<dbReference type="GO" id="GO:0046872">
    <property type="term" value="F:metal ion binding"/>
    <property type="evidence" value="ECO:0007669"/>
    <property type="project" value="UniProtKB-UniRule"/>
</dbReference>
<evidence type="ECO:0000256" key="3">
    <source>
        <dbReference type="ARBA" id="ARBA00022723"/>
    </source>
</evidence>
<evidence type="ECO:0000259" key="10">
    <source>
        <dbReference type="PROSITE" id="PS51695"/>
    </source>
</evidence>
<accession>A0A1L7X1N1</accession>
<feature type="signal peptide" evidence="9">
    <location>
        <begin position="1"/>
        <end position="20"/>
    </location>
</feature>
<dbReference type="GO" id="GO:0004252">
    <property type="term" value="F:serine-type endopeptidase activity"/>
    <property type="evidence" value="ECO:0007669"/>
    <property type="project" value="UniProtKB-UniRule"/>
</dbReference>
<dbReference type="SUPFAM" id="SSF54897">
    <property type="entry name" value="Protease propeptides/inhibitors"/>
    <property type="match status" value="1"/>
</dbReference>
<evidence type="ECO:0000256" key="6">
    <source>
        <dbReference type="ARBA" id="ARBA00022837"/>
    </source>
</evidence>
<evidence type="ECO:0000256" key="4">
    <source>
        <dbReference type="ARBA" id="ARBA00022801"/>
    </source>
</evidence>
<gene>
    <name evidence="11" type="ORF">PAC_08830</name>
</gene>
<keyword evidence="4 8" id="KW-0378">Hydrolase</keyword>
<dbReference type="GO" id="GO:0008240">
    <property type="term" value="F:tripeptidyl-peptidase activity"/>
    <property type="evidence" value="ECO:0007669"/>
    <property type="project" value="TreeGrafter"/>
</dbReference>
<comment type="cofactor">
    <cofactor evidence="8">
        <name>Ca(2+)</name>
        <dbReference type="ChEBI" id="CHEBI:29108"/>
    </cofactor>
    <text evidence="8">Binds 1 Ca(2+) ion per subunit.</text>
</comment>
<dbReference type="SMART" id="SM00944">
    <property type="entry name" value="Pro-kuma_activ"/>
    <property type="match status" value="1"/>
</dbReference>
<dbReference type="GO" id="GO:0006508">
    <property type="term" value="P:proteolysis"/>
    <property type="evidence" value="ECO:0007669"/>
    <property type="project" value="UniProtKB-KW"/>
</dbReference>
<keyword evidence="3 8" id="KW-0479">Metal-binding</keyword>
<dbReference type="GO" id="GO:0005576">
    <property type="term" value="C:extracellular region"/>
    <property type="evidence" value="ECO:0007669"/>
    <property type="project" value="UniProtKB-SubCell"/>
</dbReference>
<dbReference type="Pfam" id="PF09286">
    <property type="entry name" value="Pro-kuma_activ"/>
    <property type="match status" value="1"/>
</dbReference>
<dbReference type="STRING" id="576137.A0A1L7X1N1"/>
<feature type="binding site" evidence="8">
    <location>
        <position position="617"/>
    </location>
    <ligand>
        <name>Ca(2+)</name>
        <dbReference type="ChEBI" id="CHEBI:29108"/>
    </ligand>
</feature>
<evidence type="ECO:0000256" key="7">
    <source>
        <dbReference type="ARBA" id="ARBA00023145"/>
    </source>
</evidence>
<feature type="binding site" evidence="8">
    <location>
        <position position="618"/>
    </location>
    <ligand>
        <name>Ca(2+)</name>
        <dbReference type="ChEBI" id="CHEBI:29108"/>
    </ligand>
</feature>
<dbReference type="InterPro" id="IPR015366">
    <property type="entry name" value="S53_propep"/>
</dbReference>
<keyword evidence="2 8" id="KW-0645">Protease</keyword>
<dbReference type="InterPro" id="IPR036852">
    <property type="entry name" value="Peptidase_S8/S53_dom_sf"/>
</dbReference>
<dbReference type="PANTHER" id="PTHR14218:SF19">
    <property type="entry name" value="SERINE PROTEASE AORO, PUTATIVE (AFU_ORTHOLOGUE AFUA_6G10250)-RELATED"/>
    <property type="match status" value="1"/>
</dbReference>
<evidence type="ECO:0000256" key="1">
    <source>
        <dbReference type="ARBA" id="ARBA00004239"/>
    </source>
</evidence>
<dbReference type="SUPFAM" id="SSF52743">
    <property type="entry name" value="Subtilisin-like"/>
    <property type="match status" value="1"/>
</dbReference>
<sequence length="659" mass="72557">MHLLSLGVVFGLAASALTAAVPHSHIVHEKRDATVAKKWVKREKLPADTRLPMRVGLKQRNLHRGHDLLMDVSHPESPNYSKHWNSEEVVEMFAPEQSTVDTVRTWLIDSGIDASRITHSDNKGWLAFDATTEEAETLLLTEYHLYGHVDGHMTPACESYHVPKYIQEHLDYITPGIRLLAPNKRRSKRTFRAKNGFAPLLSKAMSGVLAQTSIDDLSICDQLITPACIRALYGIPEVPEYPNNQPRSDNSLGIFEDGDYYAQEDLDLFFTNQTRGIPAGTHPVPAFIDGAQAPVPVWEAGGESSLDFELAIPLLYPQTVTLYQTDDLYNTFSKYPPGLFNNFLDAIDGSYCTYSAFGETGNDRMPQLAPSSRRVKQLIFSEPLSIQPTPIPLVFKASYSVVFTNQQRQCNEFMKLGLQGHSFIYASGDLGVSGGGPNENPIDGCLGPYGSIFTPGWPVNCPYITVVGATKIYPNHTVYDPESAVVDPLFDPWSIPYSSGGGFSNIYPRPSYQRDAVQNYFGRHDPGYKYYRGNDSFGANGGRYNRLGRGYPDVAANGDNIANFIGGYFTKNGGTSASTPIFASIINRINEQRLNAGKKVLGFLNPALYNNPGMLNDITNGSNPGCGTEGFRAVGGWDPVTGLGTPNYPKMVKYFMGLP</sequence>
<keyword evidence="12" id="KW-1185">Reference proteome</keyword>
<keyword evidence="6 8" id="KW-0106">Calcium</keyword>
<feature type="binding site" evidence="8">
    <location>
        <position position="638"/>
    </location>
    <ligand>
        <name>Ca(2+)</name>
        <dbReference type="ChEBI" id="CHEBI:29108"/>
    </ligand>
</feature>
<keyword evidence="5 8" id="KW-0720">Serine protease</keyword>
<evidence type="ECO:0000313" key="11">
    <source>
        <dbReference type="EMBL" id="CZR58938.1"/>
    </source>
</evidence>
<dbReference type="PANTHER" id="PTHR14218">
    <property type="entry name" value="PROTEASE S8 TRIPEPTIDYL PEPTIDASE I CLN2"/>
    <property type="match status" value="1"/>
</dbReference>
<evidence type="ECO:0000256" key="8">
    <source>
        <dbReference type="PROSITE-ProRule" id="PRU01032"/>
    </source>
</evidence>
<feature type="binding site" evidence="8">
    <location>
        <position position="636"/>
    </location>
    <ligand>
        <name>Ca(2+)</name>
        <dbReference type="ChEBI" id="CHEBI:29108"/>
    </ligand>
</feature>
<comment type="subcellular location">
    <subcellularLocation>
        <location evidence="1">Secreted</location>
        <location evidence="1">Extracellular space</location>
    </subcellularLocation>
</comment>
<keyword evidence="9" id="KW-0732">Signal</keyword>